<dbReference type="SUPFAM" id="SSF46626">
    <property type="entry name" value="Cytochrome c"/>
    <property type="match status" value="2"/>
</dbReference>
<protein>
    <recommendedName>
        <fullName evidence="7">Cytochrome c domain-containing protein</fullName>
    </recommendedName>
</protein>
<evidence type="ECO:0000256" key="1">
    <source>
        <dbReference type="ARBA" id="ARBA00022448"/>
    </source>
</evidence>
<dbReference type="EMBL" id="GU943118">
    <property type="protein sequence ID" value="ADD96072.1"/>
    <property type="molecule type" value="Genomic_DNA"/>
</dbReference>
<evidence type="ECO:0000259" key="7">
    <source>
        <dbReference type="PROSITE" id="PS51007"/>
    </source>
</evidence>
<evidence type="ECO:0000256" key="2">
    <source>
        <dbReference type="ARBA" id="ARBA00022617"/>
    </source>
</evidence>
<organism evidence="8">
    <name type="scientific">uncultured organism MedDCM-OCT-S04-C478</name>
    <dbReference type="NCBI Taxonomy" id="743617"/>
    <lineage>
        <taxon>unclassified sequences</taxon>
        <taxon>environmental samples</taxon>
    </lineage>
</organism>
<evidence type="ECO:0000256" key="3">
    <source>
        <dbReference type="ARBA" id="ARBA00022723"/>
    </source>
</evidence>
<keyword evidence="2" id="KW-0349">Heme</keyword>
<sequence length="474" mass="51673">MTSSLSITLIAFGIIAALAFFTAAGFRGSGKVNDYAPNLSKYRADDDLETKTLDRTLTVAVLLASILTIMIPLYYLGEQERQEGFVEEFDEVSVERGEHLYEEFGCGNCHGVDGSGGAASYVEKRSGINVTWTAPAINNVFYRYDDEEVRYWLIYGRANSPMPAWGLEGGGPMNDGQLDDLIEYMHHFQITQESELRTIEMNINSSLSRLDTSELLVENEIARQKELIQSVEEAPSKLPVVEKAVQDVTALLSKEGGIDTDEDGLSDSTETELSTYSASISEALGTSILNLDPDNEQSIPGRKDLSVAKGYLSQLESELINIRIVSEGYDKFINEAETGLAFLEKALDEKLWEVSFDEIAKSTFDGDLEKAKRAVGLFNAYCARCHTAGYSAGVAYTKEIASGGLGPALRAGRANIQFKQREDLIDFIVKGSVNGKAYGVNGVGGGKMPGFGAVLPESDIALIIDYLRGMKPDA</sequence>
<dbReference type="PROSITE" id="PS51007">
    <property type="entry name" value="CYTC"/>
    <property type="match status" value="2"/>
</dbReference>
<reference evidence="8" key="1">
    <citation type="journal article" date="2010" name="ISME J.">
        <title>Metagenome of the Mediterranean deep chlorophyll maximum studied by direct and fosmid library 454 pyrosequencing.</title>
        <authorList>
            <person name="Ghai R."/>
            <person name="Martin-Cuadrado A.B."/>
            <person name="Molto A.G."/>
            <person name="Heredia I.G."/>
            <person name="Cabrera R."/>
            <person name="Martin J."/>
            <person name="Verdu M."/>
            <person name="Deschamps P."/>
            <person name="Moreira D."/>
            <person name="Lopez-Garcia P."/>
            <person name="Mira A."/>
            <person name="Rodriguez-Valera F."/>
        </authorList>
    </citation>
    <scope>NUCLEOTIDE SEQUENCE</scope>
</reference>
<feature type="transmembrane region" description="Helical" evidence="6">
    <location>
        <begin position="6"/>
        <end position="26"/>
    </location>
</feature>
<name>D6PK21_9ZZZZ</name>
<dbReference type="InterPro" id="IPR036909">
    <property type="entry name" value="Cyt_c-like_dom_sf"/>
</dbReference>
<accession>D6PK21</accession>
<dbReference type="GO" id="GO:0009055">
    <property type="term" value="F:electron transfer activity"/>
    <property type="evidence" value="ECO:0007669"/>
    <property type="project" value="InterPro"/>
</dbReference>
<feature type="transmembrane region" description="Helical" evidence="6">
    <location>
        <begin position="57"/>
        <end position="76"/>
    </location>
</feature>
<keyword evidence="6" id="KW-0812">Transmembrane</keyword>
<evidence type="ECO:0000313" key="8">
    <source>
        <dbReference type="EMBL" id="ADD96072.1"/>
    </source>
</evidence>
<dbReference type="InterPro" id="IPR051811">
    <property type="entry name" value="Cytochrome_c550/c551-like"/>
</dbReference>
<feature type="domain" description="Cytochrome c" evidence="7">
    <location>
        <begin position="92"/>
        <end position="189"/>
    </location>
</feature>
<dbReference type="PANTHER" id="PTHR37823">
    <property type="entry name" value="CYTOCHROME C-553-LIKE"/>
    <property type="match status" value="1"/>
</dbReference>
<evidence type="ECO:0000256" key="4">
    <source>
        <dbReference type="ARBA" id="ARBA00022982"/>
    </source>
</evidence>
<evidence type="ECO:0000256" key="6">
    <source>
        <dbReference type="SAM" id="Phobius"/>
    </source>
</evidence>
<keyword evidence="5" id="KW-0408">Iron</keyword>
<evidence type="ECO:0000256" key="5">
    <source>
        <dbReference type="ARBA" id="ARBA00023004"/>
    </source>
</evidence>
<keyword evidence="1" id="KW-0813">Transport</keyword>
<keyword evidence="6" id="KW-1133">Transmembrane helix</keyword>
<dbReference type="GO" id="GO:0046872">
    <property type="term" value="F:metal ion binding"/>
    <property type="evidence" value="ECO:0007669"/>
    <property type="project" value="UniProtKB-KW"/>
</dbReference>
<proteinExistence type="predicted"/>
<keyword evidence="4" id="KW-0249">Electron transport</keyword>
<dbReference type="Pfam" id="PF00034">
    <property type="entry name" value="Cytochrom_C"/>
    <property type="match status" value="1"/>
</dbReference>
<feature type="domain" description="Cytochrome c" evidence="7">
    <location>
        <begin position="369"/>
        <end position="471"/>
    </location>
</feature>
<dbReference type="Pfam" id="PF13442">
    <property type="entry name" value="Cytochrome_CBB3"/>
    <property type="match status" value="1"/>
</dbReference>
<dbReference type="InterPro" id="IPR009056">
    <property type="entry name" value="Cyt_c-like_dom"/>
</dbReference>
<keyword evidence="6" id="KW-0472">Membrane</keyword>
<dbReference type="GO" id="GO:0020037">
    <property type="term" value="F:heme binding"/>
    <property type="evidence" value="ECO:0007669"/>
    <property type="project" value="InterPro"/>
</dbReference>
<dbReference type="AlphaFoldDB" id="D6PK21"/>
<keyword evidence="3" id="KW-0479">Metal-binding</keyword>
<dbReference type="Gene3D" id="1.10.760.10">
    <property type="entry name" value="Cytochrome c-like domain"/>
    <property type="match status" value="2"/>
</dbReference>